<dbReference type="InterPro" id="IPR020422">
    <property type="entry name" value="TYR_PHOSPHATASE_DUAL_dom"/>
</dbReference>
<organism evidence="13 14">
    <name type="scientific">Mucor saturninus</name>
    <dbReference type="NCBI Taxonomy" id="64648"/>
    <lineage>
        <taxon>Eukaryota</taxon>
        <taxon>Fungi</taxon>
        <taxon>Fungi incertae sedis</taxon>
        <taxon>Mucoromycota</taxon>
        <taxon>Mucoromycotina</taxon>
        <taxon>Mucoromycetes</taxon>
        <taxon>Mucorales</taxon>
        <taxon>Mucorineae</taxon>
        <taxon>Mucoraceae</taxon>
        <taxon>Mucor</taxon>
    </lineage>
</organism>
<evidence type="ECO:0000256" key="4">
    <source>
        <dbReference type="ARBA" id="ARBA00022801"/>
    </source>
</evidence>
<dbReference type="Proteomes" id="UP000603453">
    <property type="component" value="Unassembled WGS sequence"/>
</dbReference>
<evidence type="ECO:0000256" key="7">
    <source>
        <dbReference type="ARBA" id="ARBA00023288"/>
    </source>
</evidence>
<dbReference type="PROSITE" id="PS50054">
    <property type="entry name" value="TYR_PHOSPHATASE_DUAL"/>
    <property type="match status" value="1"/>
</dbReference>
<dbReference type="AlphaFoldDB" id="A0A8H7VBZ8"/>
<comment type="caution">
    <text evidence="13">The sequence shown here is derived from an EMBL/GenBank/DDBJ whole genome shotgun (WGS) entry which is preliminary data.</text>
</comment>
<dbReference type="GO" id="GO:0005737">
    <property type="term" value="C:cytoplasm"/>
    <property type="evidence" value="ECO:0007669"/>
    <property type="project" value="UniProtKB-ARBA"/>
</dbReference>
<evidence type="ECO:0000256" key="5">
    <source>
        <dbReference type="ARBA" id="ARBA00022912"/>
    </source>
</evidence>
<dbReference type="InterPro" id="IPR029021">
    <property type="entry name" value="Prot-tyrosine_phosphatase-like"/>
</dbReference>
<evidence type="ECO:0000256" key="1">
    <source>
        <dbReference type="ARBA" id="ARBA00009580"/>
    </source>
</evidence>
<keyword evidence="7" id="KW-0449">Lipoprotein</keyword>
<name>A0A8H7VBZ8_9FUNG</name>
<proteinExistence type="inferred from homology"/>
<evidence type="ECO:0000259" key="12">
    <source>
        <dbReference type="PROSITE" id="PS50056"/>
    </source>
</evidence>
<accession>A0A8H7VBZ8</accession>
<keyword evidence="8" id="KW-0636">Prenylation</keyword>
<evidence type="ECO:0000313" key="14">
    <source>
        <dbReference type="Proteomes" id="UP000603453"/>
    </source>
</evidence>
<dbReference type="GO" id="GO:0004725">
    <property type="term" value="F:protein tyrosine phosphatase activity"/>
    <property type="evidence" value="ECO:0007669"/>
    <property type="project" value="UniProtKB-EC"/>
</dbReference>
<keyword evidence="6" id="KW-1015">Disulfide bond</keyword>
<feature type="region of interest" description="Disordered" evidence="10">
    <location>
        <begin position="191"/>
        <end position="213"/>
    </location>
</feature>
<dbReference type="PROSITE" id="PS50056">
    <property type="entry name" value="TYR_PHOSPHATASE_2"/>
    <property type="match status" value="1"/>
</dbReference>
<keyword evidence="3" id="KW-0488">Methylation</keyword>
<dbReference type="OrthoDB" id="5632at2759"/>
<evidence type="ECO:0000256" key="8">
    <source>
        <dbReference type="ARBA" id="ARBA00023289"/>
    </source>
</evidence>
<dbReference type="Gene3D" id="3.90.190.10">
    <property type="entry name" value="Protein tyrosine phosphatase superfamily"/>
    <property type="match status" value="1"/>
</dbReference>
<dbReference type="InterPro" id="IPR050561">
    <property type="entry name" value="PTP"/>
</dbReference>
<reference evidence="13" key="1">
    <citation type="submission" date="2020-12" db="EMBL/GenBank/DDBJ databases">
        <title>Metabolic potential, ecology and presence of endohyphal bacteria is reflected in genomic diversity of Mucoromycotina.</title>
        <authorList>
            <person name="Muszewska A."/>
            <person name="Okrasinska A."/>
            <person name="Steczkiewicz K."/>
            <person name="Drgas O."/>
            <person name="Orlowska M."/>
            <person name="Perlinska-Lenart U."/>
            <person name="Aleksandrzak-Piekarczyk T."/>
            <person name="Szatraj K."/>
            <person name="Zielenkiewicz U."/>
            <person name="Pilsyk S."/>
            <person name="Malc E."/>
            <person name="Mieczkowski P."/>
            <person name="Kruszewska J.S."/>
            <person name="Biernat P."/>
            <person name="Pawlowska J."/>
        </authorList>
    </citation>
    <scope>NUCLEOTIDE SEQUENCE</scope>
    <source>
        <strain evidence="13">WA0000017839</strain>
    </source>
</reference>
<evidence type="ECO:0000259" key="11">
    <source>
        <dbReference type="PROSITE" id="PS50054"/>
    </source>
</evidence>
<dbReference type="InterPro" id="IPR003595">
    <property type="entry name" value="Tyr_Pase_cat"/>
</dbReference>
<feature type="domain" description="Tyrosine specific protein phosphatases" evidence="12">
    <location>
        <begin position="87"/>
        <end position="161"/>
    </location>
</feature>
<dbReference type="CDD" id="cd14500">
    <property type="entry name" value="PTP-IVa"/>
    <property type="match status" value="1"/>
</dbReference>
<dbReference type="SUPFAM" id="SSF52799">
    <property type="entry name" value="(Phosphotyrosine protein) phosphatases II"/>
    <property type="match status" value="1"/>
</dbReference>
<dbReference type="EC" id="3.1.3.48" evidence="2"/>
<dbReference type="InterPro" id="IPR000387">
    <property type="entry name" value="Tyr_Pase_dom"/>
</dbReference>
<keyword evidence="14" id="KW-1185">Reference proteome</keyword>
<feature type="compositionally biased region" description="Low complexity" evidence="10">
    <location>
        <begin position="192"/>
        <end position="213"/>
    </location>
</feature>
<comment type="similarity">
    <text evidence="1">Belongs to the protein-tyrosine phosphatase family.</text>
</comment>
<gene>
    <name evidence="13" type="ORF">INT47_011336</name>
</gene>
<keyword evidence="5" id="KW-0904">Protein phosphatase</keyword>
<dbReference type="PANTHER" id="PTHR23339">
    <property type="entry name" value="TYROSINE SPECIFIC PROTEIN PHOSPHATASE AND DUAL SPECIFICITY PROTEIN PHOSPHATASE"/>
    <property type="match status" value="1"/>
</dbReference>
<sequence length="213" mass="23351">MSRNGSPLGRMLTVIDCPTSSLRFLILDCPTESTLDFYMEEFMRLNVVAVVRCCQPTYSASRLAERDIQVLDLPFKDGGVPPPQVVREWLQLVEKNKQIAETVTEEPVPAPTIAVHCVAGLGRAPALVAIALIEMGMKPLDAIEYIRGKRRGAFNKPQIAYLDSYKRTMKPKSSTSNYSLRSSLGRMFKLGGSTAAKTSPPPSTTGSTLTQLT</sequence>
<protein>
    <recommendedName>
        <fullName evidence="2">protein-tyrosine-phosphatase</fullName>
        <ecNumber evidence="2">3.1.3.48</ecNumber>
    </recommendedName>
</protein>
<dbReference type="EMBL" id="JAEPRD010000004">
    <property type="protein sequence ID" value="KAG2213187.1"/>
    <property type="molecule type" value="Genomic_DNA"/>
</dbReference>
<evidence type="ECO:0000256" key="2">
    <source>
        <dbReference type="ARBA" id="ARBA00013064"/>
    </source>
</evidence>
<dbReference type="FunFam" id="3.90.190.10:FF:000086">
    <property type="entry name" value="Protein tyrosine phosphatase-like protein"/>
    <property type="match status" value="1"/>
</dbReference>
<evidence type="ECO:0000313" key="13">
    <source>
        <dbReference type="EMBL" id="KAG2213187.1"/>
    </source>
</evidence>
<feature type="domain" description="Tyrosine-protein phosphatase" evidence="11">
    <location>
        <begin position="15"/>
        <end position="174"/>
    </location>
</feature>
<evidence type="ECO:0000256" key="9">
    <source>
        <dbReference type="ARBA" id="ARBA00051722"/>
    </source>
</evidence>
<keyword evidence="4" id="KW-0378">Hydrolase</keyword>
<evidence type="ECO:0000256" key="6">
    <source>
        <dbReference type="ARBA" id="ARBA00023157"/>
    </source>
</evidence>
<dbReference type="SMART" id="SM00404">
    <property type="entry name" value="PTPc_motif"/>
    <property type="match status" value="1"/>
</dbReference>
<comment type="catalytic activity">
    <reaction evidence="9">
        <text>O-phospho-L-tyrosyl-[protein] + H2O = L-tyrosyl-[protein] + phosphate</text>
        <dbReference type="Rhea" id="RHEA:10684"/>
        <dbReference type="Rhea" id="RHEA-COMP:10136"/>
        <dbReference type="Rhea" id="RHEA-COMP:20101"/>
        <dbReference type="ChEBI" id="CHEBI:15377"/>
        <dbReference type="ChEBI" id="CHEBI:43474"/>
        <dbReference type="ChEBI" id="CHEBI:46858"/>
        <dbReference type="ChEBI" id="CHEBI:61978"/>
        <dbReference type="EC" id="3.1.3.48"/>
    </reaction>
</comment>
<evidence type="ECO:0000256" key="3">
    <source>
        <dbReference type="ARBA" id="ARBA00022481"/>
    </source>
</evidence>
<evidence type="ECO:0000256" key="10">
    <source>
        <dbReference type="SAM" id="MobiDB-lite"/>
    </source>
</evidence>